<sequence>MEGKNSNYGIVIKNCKECREENRLFEIKKILEWRAESNYLSALAFDKNTGEILVNKDSLMRAIQLANPGQAYRNIRLVEHEEYKVLKDKTSDYTSWDEKVRKEKMAHKGPLPAI</sequence>
<dbReference type="RefSeq" id="WP_390409072.1">
    <property type="nucleotide sequence ID" value="NZ_BAABYW010000001.1"/>
</dbReference>
<dbReference type="EMBL" id="BAABYW010000001">
    <property type="protein sequence ID" value="GAA6410633.1"/>
    <property type="molecule type" value="Genomic_DNA"/>
</dbReference>
<gene>
    <name evidence="1" type="ORF">K040078D81_47500</name>
</gene>
<protein>
    <submittedName>
        <fullName evidence="1">Uncharacterized protein</fullName>
    </submittedName>
</protein>
<reference evidence="1 2" key="1">
    <citation type="submission" date="2024-04" db="EMBL/GenBank/DDBJ databases">
        <title>Defined microbial consortia suppress multidrug-resistant proinflammatory Enterobacteriaceae via ecological control.</title>
        <authorList>
            <person name="Furuichi M."/>
            <person name="Kawaguchi T."/>
            <person name="Pust M."/>
            <person name="Yasuma K."/>
            <person name="Plichta D."/>
            <person name="Hasegawa N."/>
            <person name="Ohya T."/>
            <person name="Bhattarai S."/>
            <person name="Sasajima S."/>
            <person name="Aoto Y."/>
            <person name="Tuganbaev T."/>
            <person name="Yaginuma M."/>
            <person name="Ueda M."/>
            <person name="Okahashi N."/>
            <person name="Amafuji K."/>
            <person name="Kiridooshi Y."/>
            <person name="Sugita K."/>
            <person name="Strazar M."/>
            <person name="Skelly A."/>
            <person name="Suda W."/>
            <person name="Hattori M."/>
            <person name="Nakamoto N."/>
            <person name="Caballero S."/>
            <person name="Norman J."/>
            <person name="Olle B."/>
            <person name="Tanoue T."/>
            <person name="Arita M."/>
            <person name="Bucci V."/>
            <person name="Atarashi K."/>
            <person name="Xavier R."/>
            <person name="Honda K."/>
        </authorList>
    </citation>
    <scope>NUCLEOTIDE SEQUENCE [LARGE SCALE GENOMIC DNA]</scope>
    <source>
        <strain evidence="2">k04-0078-D8-1</strain>
    </source>
</reference>
<dbReference type="Proteomes" id="UP001600943">
    <property type="component" value="Unassembled WGS sequence"/>
</dbReference>
<keyword evidence="2" id="KW-1185">Reference proteome</keyword>
<proteinExistence type="predicted"/>
<accession>A0ABQ0BH26</accession>
<organism evidence="1 2">
    <name type="scientific">Blautia hominis</name>
    <dbReference type="NCBI Taxonomy" id="2025493"/>
    <lineage>
        <taxon>Bacteria</taxon>
        <taxon>Bacillati</taxon>
        <taxon>Bacillota</taxon>
        <taxon>Clostridia</taxon>
        <taxon>Lachnospirales</taxon>
        <taxon>Lachnospiraceae</taxon>
        <taxon>Blautia</taxon>
    </lineage>
</organism>
<evidence type="ECO:0000313" key="1">
    <source>
        <dbReference type="EMBL" id="GAA6410633.1"/>
    </source>
</evidence>
<name>A0ABQ0BH26_9FIRM</name>
<comment type="caution">
    <text evidence="1">The sequence shown here is derived from an EMBL/GenBank/DDBJ whole genome shotgun (WGS) entry which is preliminary data.</text>
</comment>
<evidence type="ECO:0000313" key="2">
    <source>
        <dbReference type="Proteomes" id="UP001600943"/>
    </source>
</evidence>